<accession>A0ABV4QUN6</accession>
<comment type="caution">
    <text evidence="2">The sequence shown here is derived from an EMBL/GenBank/DDBJ whole genome shotgun (WGS) entry which is preliminary data.</text>
</comment>
<reference evidence="2 3" key="1">
    <citation type="submission" date="2023-11" db="EMBL/GenBank/DDBJ databases">
        <title>Actinomadura monticuli sp. nov., isolated from volcanic ash.</title>
        <authorList>
            <person name="Lee S.D."/>
            <person name="Yang H."/>
            <person name="Kim I.S."/>
        </authorList>
    </citation>
    <scope>NUCLEOTIDE SEQUENCE [LARGE SCALE GENOMIC DNA]</scope>
    <source>
        <strain evidence="2 3">DSM 45346</strain>
    </source>
</reference>
<sequence>MVARIRALRPRPRFVAVPSPSSPSGSSSGSSRSVVSSWDVWPVGVEWDDFRSLHLARCQHCADSFASSSCGKVDTWANTHRCDPELAALLALVDNRRAA</sequence>
<evidence type="ECO:0000256" key="1">
    <source>
        <dbReference type="SAM" id="MobiDB-lite"/>
    </source>
</evidence>
<evidence type="ECO:0000313" key="2">
    <source>
        <dbReference type="EMBL" id="MFA1554324.1"/>
    </source>
</evidence>
<evidence type="ECO:0000313" key="3">
    <source>
        <dbReference type="Proteomes" id="UP001569904"/>
    </source>
</evidence>
<dbReference type="Proteomes" id="UP001569904">
    <property type="component" value="Unassembled WGS sequence"/>
</dbReference>
<feature type="region of interest" description="Disordered" evidence="1">
    <location>
        <begin position="15"/>
        <end position="34"/>
    </location>
</feature>
<organism evidence="2 3">
    <name type="scientific">Actinomadura chokoriensis</name>
    <dbReference type="NCBI Taxonomy" id="454156"/>
    <lineage>
        <taxon>Bacteria</taxon>
        <taxon>Bacillati</taxon>
        <taxon>Actinomycetota</taxon>
        <taxon>Actinomycetes</taxon>
        <taxon>Streptosporangiales</taxon>
        <taxon>Thermomonosporaceae</taxon>
        <taxon>Actinomadura</taxon>
    </lineage>
</organism>
<dbReference type="EMBL" id="JAXCEH010000005">
    <property type="protein sequence ID" value="MFA1554324.1"/>
    <property type="molecule type" value="Genomic_DNA"/>
</dbReference>
<proteinExistence type="predicted"/>
<keyword evidence="3" id="KW-1185">Reference proteome</keyword>
<dbReference type="RefSeq" id="WP_371940714.1">
    <property type="nucleotide sequence ID" value="NZ_JAXCEH010000005.1"/>
</dbReference>
<name>A0ABV4QUN6_9ACTN</name>
<gene>
    <name evidence="2" type="ORF">SM436_11570</name>
</gene>
<protein>
    <submittedName>
        <fullName evidence="2">Uncharacterized protein</fullName>
    </submittedName>
</protein>